<dbReference type="CDD" id="cd00102">
    <property type="entry name" value="IPT"/>
    <property type="match status" value="1"/>
</dbReference>
<evidence type="ECO:0000313" key="3">
    <source>
        <dbReference type="EMBL" id="KAL3319200.1"/>
    </source>
</evidence>
<keyword evidence="4" id="KW-1185">Reference proteome</keyword>
<evidence type="ECO:0000256" key="1">
    <source>
        <dbReference type="SAM" id="MobiDB-lite"/>
    </source>
</evidence>
<protein>
    <recommendedName>
        <fullName evidence="2">IPT/TIG domain-containing protein</fullName>
    </recommendedName>
</protein>
<accession>A0ABD2QI40</accession>
<dbReference type="SUPFAM" id="SSF81296">
    <property type="entry name" value="E set domains"/>
    <property type="match status" value="1"/>
</dbReference>
<dbReference type="InterPro" id="IPR013783">
    <property type="entry name" value="Ig-like_fold"/>
</dbReference>
<dbReference type="AlphaFoldDB" id="A0ABD2QI40"/>
<dbReference type="InterPro" id="IPR014756">
    <property type="entry name" value="Ig_E-set"/>
</dbReference>
<name>A0ABD2QI40_9PLAT</name>
<feature type="region of interest" description="Disordered" evidence="1">
    <location>
        <begin position="287"/>
        <end position="323"/>
    </location>
</feature>
<sequence length="354" mass="39024">MYYATNNVDFDISRSEIANTFTEVEQRNPFHRKPSIRGPKSDLASRRGSKVSGVLMKDNGTPRRKISRRENPFLDESVDAKPSSNIGIEEDLVPYSNIDIKKQSLSPSLNGMVSDPRISYLDPSSGPASGGNVIRLHGQGFTETALKKAMLTIDGLFIPQSDWSILDPTTIVVTMPSMDAGQYTLSMDVMKHGRIDCPTLYTYSKVVPDLPKEQPQLLKQNTLTSQSGIQIIYAPEENCMDDDEENCKLEEASLEEDKLFVTPPNDPFPSPQEGLVITQIRANSTCDSGLMEASTTSRKSSSSTDGEGSVVLPISKTTDELHSVKTPKKLELEDAATTMSFEEEINLQTSESFL</sequence>
<dbReference type="EMBL" id="JBJKFK010000160">
    <property type="protein sequence ID" value="KAL3319200.1"/>
    <property type="molecule type" value="Genomic_DNA"/>
</dbReference>
<feature type="compositionally biased region" description="Low complexity" evidence="1">
    <location>
        <begin position="294"/>
        <end position="304"/>
    </location>
</feature>
<organism evidence="3 4">
    <name type="scientific">Cichlidogyrus casuarinus</name>
    <dbReference type="NCBI Taxonomy" id="1844966"/>
    <lineage>
        <taxon>Eukaryota</taxon>
        <taxon>Metazoa</taxon>
        <taxon>Spiralia</taxon>
        <taxon>Lophotrochozoa</taxon>
        <taxon>Platyhelminthes</taxon>
        <taxon>Monogenea</taxon>
        <taxon>Monopisthocotylea</taxon>
        <taxon>Dactylogyridea</taxon>
        <taxon>Ancyrocephalidae</taxon>
        <taxon>Cichlidogyrus</taxon>
    </lineage>
</organism>
<reference evidence="3 4" key="1">
    <citation type="submission" date="2024-11" db="EMBL/GenBank/DDBJ databases">
        <title>Adaptive evolution of stress response genes in parasites aligns with host niche diversity.</title>
        <authorList>
            <person name="Hahn C."/>
            <person name="Resl P."/>
        </authorList>
    </citation>
    <scope>NUCLEOTIDE SEQUENCE [LARGE SCALE GENOMIC DNA]</scope>
    <source>
        <strain evidence="3">EGGRZ-B1_66</strain>
        <tissue evidence="3">Body</tissue>
    </source>
</reference>
<dbReference type="Gene3D" id="2.60.40.10">
    <property type="entry name" value="Immunoglobulins"/>
    <property type="match status" value="1"/>
</dbReference>
<evidence type="ECO:0000313" key="4">
    <source>
        <dbReference type="Proteomes" id="UP001626550"/>
    </source>
</evidence>
<feature type="domain" description="IPT/TIG" evidence="2">
    <location>
        <begin position="116"/>
        <end position="191"/>
    </location>
</feature>
<proteinExistence type="predicted"/>
<dbReference type="InterPro" id="IPR002909">
    <property type="entry name" value="IPT_dom"/>
</dbReference>
<comment type="caution">
    <text evidence="3">The sequence shown here is derived from an EMBL/GenBank/DDBJ whole genome shotgun (WGS) entry which is preliminary data.</text>
</comment>
<dbReference type="Pfam" id="PF01833">
    <property type="entry name" value="TIG"/>
    <property type="match status" value="1"/>
</dbReference>
<gene>
    <name evidence="3" type="ORF">Ciccas_002139</name>
</gene>
<feature type="region of interest" description="Disordered" evidence="1">
    <location>
        <begin position="28"/>
        <end position="70"/>
    </location>
</feature>
<evidence type="ECO:0000259" key="2">
    <source>
        <dbReference type="Pfam" id="PF01833"/>
    </source>
</evidence>
<dbReference type="Proteomes" id="UP001626550">
    <property type="component" value="Unassembled WGS sequence"/>
</dbReference>